<dbReference type="VEuPathDB" id="FungiDB:AB675_5901"/>
<dbReference type="RefSeq" id="XP_017998693.1">
    <property type="nucleotide sequence ID" value="XM_018146150.1"/>
</dbReference>
<feature type="domain" description="Alpha/beta hydrolase fold-3" evidence="1">
    <location>
        <begin position="123"/>
        <end position="339"/>
    </location>
</feature>
<dbReference type="PANTHER" id="PTHR23024:SF643">
    <property type="entry name" value="AB HYDROLASE SUPERFAMILY PROTEIN B1A11.02"/>
    <property type="match status" value="1"/>
</dbReference>
<dbReference type="InterPro" id="IPR029058">
    <property type="entry name" value="AB_hydrolase_fold"/>
</dbReference>
<evidence type="ECO:0000259" key="1">
    <source>
        <dbReference type="Pfam" id="PF07859"/>
    </source>
</evidence>
<name>A0A0N1NZP7_9EURO</name>
<dbReference type="SUPFAM" id="SSF53474">
    <property type="entry name" value="alpha/beta-Hydrolases"/>
    <property type="match status" value="1"/>
</dbReference>
<dbReference type="Proteomes" id="UP000038010">
    <property type="component" value="Unassembled WGS sequence"/>
</dbReference>
<keyword evidence="2" id="KW-0378">Hydrolase</keyword>
<dbReference type="AlphaFoldDB" id="A0A0N1NZP7"/>
<accession>A0A0N1NZP7</accession>
<dbReference type="PANTHER" id="PTHR23024">
    <property type="entry name" value="ARYLACETAMIDE DEACETYLASE"/>
    <property type="match status" value="1"/>
</dbReference>
<comment type="caution">
    <text evidence="2">The sequence shown here is derived from an EMBL/GenBank/DDBJ whole genome shotgun (WGS) entry which is preliminary data.</text>
</comment>
<protein>
    <submittedName>
        <fullName evidence="2">AB hydrolase superfamily protein B1A11.02</fullName>
    </submittedName>
</protein>
<dbReference type="InterPro" id="IPR013094">
    <property type="entry name" value="AB_hydrolase_3"/>
</dbReference>
<dbReference type="EMBL" id="LFJN01000017">
    <property type="protein sequence ID" value="KPI38730.1"/>
    <property type="molecule type" value="Genomic_DNA"/>
</dbReference>
<dbReference type="Gene3D" id="3.40.50.1820">
    <property type="entry name" value="alpha/beta hydrolase"/>
    <property type="match status" value="1"/>
</dbReference>
<dbReference type="GO" id="GO:0016787">
    <property type="term" value="F:hydrolase activity"/>
    <property type="evidence" value="ECO:0007669"/>
    <property type="project" value="UniProtKB-KW"/>
</dbReference>
<dbReference type="InterPro" id="IPR050466">
    <property type="entry name" value="Carboxylest/Gibb_receptor"/>
</dbReference>
<dbReference type="OrthoDB" id="408631at2759"/>
<keyword evidence="3" id="KW-1185">Reference proteome</keyword>
<evidence type="ECO:0000313" key="2">
    <source>
        <dbReference type="EMBL" id="KPI38730.1"/>
    </source>
</evidence>
<dbReference type="Pfam" id="PF07859">
    <property type="entry name" value="Abhydrolase_3"/>
    <property type="match status" value="1"/>
</dbReference>
<organism evidence="2 3">
    <name type="scientific">Cyphellophora attinorum</name>
    <dbReference type="NCBI Taxonomy" id="1664694"/>
    <lineage>
        <taxon>Eukaryota</taxon>
        <taxon>Fungi</taxon>
        <taxon>Dikarya</taxon>
        <taxon>Ascomycota</taxon>
        <taxon>Pezizomycotina</taxon>
        <taxon>Eurotiomycetes</taxon>
        <taxon>Chaetothyriomycetidae</taxon>
        <taxon>Chaetothyriales</taxon>
        <taxon>Cyphellophoraceae</taxon>
        <taxon>Cyphellophora</taxon>
    </lineage>
</organism>
<dbReference type="GeneID" id="28738030"/>
<dbReference type="STRING" id="1664694.A0A0N1NZP7"/>
<evidence type="ECO:0000313" key="3">
    <source>
        <dbReference type="Proteomes" id="UP000038010"/>
    </source>
</evidence>
<sequence>MADAKYNLHPVEGEGDAGFFDYVAAHNKKWSTPTPELEAIFEKYGRPKPWLPSRKRLDLGRKGTAANAKRFMQTPFVKQTLSSIPGPDCSTQERTIRTGSSGIDIPVRIYTPGSRPMGRPVIIMAHQGGFCTGDLNSEEFICRLLCRSVGMIVIDVAYRLVPEHSLHDSRDDVYDVIEWTSKNGASLGGDLGKGFLIGGVSAGGIHTLNALYRARDNKLHPAITGVFIACTGVPTELQDATQSWSFLPEKLPSAKQNEFAPFSEKATNLCYGELADARVDDPEMTVLYRADHSKLPPLYYQTAGMDLFRDGALYWQHLYRKSGNLCRTEIYPGVPHLWWLFYSQLSVTKKWANDVVLGVRWVLQQGQNDTVKSQL</sequence>
<gene>
    <name evidence="2" type="ORF">AB675_5901</name>
</gene>
<reference evidence="2 3" key="1">
    <citation type="submission" date="2015-06" db="EMBL/GenBank/DDBJ databases">
        <title>Draft genome of the ant-associated black yeast Phialophora attae CBS 131958.</title>
        <authorList>
            <person name="Moreno L.F."/>
            <person name="Stielow B.J."/>
            <person name="de Hoog S."/>
            <person name="Vicente V.A."/>
            <person name="Weiss V.A."/>
            <person name="de Vries M."/>
            <person name="Cruz L.M."/>
            <person name="Souza E.M."/>
        </authorList>
    </citation>
    <scope>NUCLEOTIDE SEQUENCE [LARGE SCALE GENOMIC DNA]</scope>
    <source>
        <strain evidence="2 3">CBS 131958</strain>
    </source>
</reference>
<proteinExistence type="predicted"/>